<name>A0A511AEG4_9MICO</name>
<gene>
    <name evidence="2" type="primary">yaeR</name>
    <name evidence="2" type="ORF">MAE01_15980</name>
</gene>
<dbReference type="InterPro" id="IPR004360">
    <property type="entry name" value="Glyas_Fos-R_dOase_dom"/>
</dbReference>
<accession>A0A511AEG4</accession>
<comment type="caution">
    <text evidence="2">The sequence shown here is derived from an EMBL/GenBank/DDBJ whole genome shotgun (WGS) entry which is preliminary data.</text>
</comment>
<dbReference type="Pfam" id="PF00903">
    <property type="entry name" value="Glyoxalase"/>
    <property type="match status" value="1"/>
</dbReference>
<dbReference type="RefSeq" id="WP_186806175.1">
    <property type="nucleotide sequence ID" value="NZ_BJUW01000006.1"/>
</dbReference>
<dbReference type="InterPro" id="IPR037523">
    <property type="entry name" value="VOC_core"/>
</dbReference>
<dbReference type="SUPFAM" id="SSF54593">
    <property type="entry name" value="Glyoxalase/Bleomycin resistance protein/Dihydroxybiphenyl dioxygenase"/>
    <property type="match status" value="1"/>
</dbReference>
<dbReference type="InterPro" id="IPR029068">
    <property type="entry name" value="Glyas_Bleomycin-R_OHBP_Dase"/>
</dbReference>
<dbReference type="AlphaFoldDB" id="A0A511AEG4"/>
<proteinExistence type="predicted"/>
<dbReference type="PROSITE" id="PS51819">
    <property type="entry name" value="VOC"/>
    <property type="match status" value="1"/>
</dbReference>
<reference evidence="2 3" key="1">
    <citation type="submission" date="2019-07" db="EMBL/GenBank/DDBJ databases">
        <title>Whole genome shotgun sequence of Microbacterium aerolatum NBRC 103071.</title>
        <authorList>
            <person name="Hosoyama A."/>
            <person name="Uohara A."/>
            <person name="Ohji S."/>
            <person name="Ichikawa N."/>
        </authorList>
    </citation>
    <scope>NUCLEOTIDE SEQUENCE [LARGE SCALE GENOMIC DNA]</scope>
    <source>
        <strain evidence="2 3">NBRC 103071</strain>
    </source>
</reference>
<sequence>MSEPTSTVSTPGVSGVSLLKVPVSDLLASAEWYSRVFSATRLAQFDHFDEQGQLYAVMLAVPGLTFPMQLRLAPRTAQAIAGFDPVGFAVPTRDDLEQWESFLSDLGIENSKVLRGLVGWFLIVRDPDGLSIRLFSDEHHDVDPDNAVTDSPWLEYPAESH</sequence>
<keyword evidence="3" id="KW-1185">Reference proteome</keyword>
<dbReference type="Proteomes" id="UP000321225">
    <property type="component" value="Unassembled WGS sequence"/>
</dbReference>
<protein>
    <submittedName>
        <fullName evidence="2">Glyoxalase</fullName>
    </submittedName>
</protein>
<dbReference type="EMBL" id="BJUW01000006">
    <property type="protein sequence ID" value="GEK86422.1"/>
    <property type="molecule type" value="Genomic_DNA"/>
</dbReference>
<feature type="domain" description="VOC" evidence="1">
    <location>
        <begin position="15"/>
        <end position="137"/>
    </location>
</feature>
<evidence type="ECO:0000313" key="3">
    <source>
        <dbReference type="Proteomes" id="UP000321225"/>
    </source>
</evidence>
<evidence type="ECO:0000313" key="2">
    <source>
        <dbReference type="EMBL" id="GEK86422.1"/>
    </source>
</evidence>
<dbReference type="Gene3D" id="3.10.180.10">
    <property type="entry name" value="2,3-Dihydroxybiphenyl 1,2-Dioxygenase, domain 1"/>
    <property type="match status" value="1"/>
</dbReference>
<organism evidence="2 3">
    <name type="scientific">Microbacterium aerolatum</name>
    <dbReference type="NCBI Taxonomy" id="153731"/>
    <lineage>
        <taxon>Bacteria</taxon>
        <taxon>Bacillati</taxon>
        <taxon>Actinomycetota</taxon>
        <taxon>Actinomycetes</taxon>
        <taxon>Micrococcales</taxon>
        <taxon>Microbacteriaceae</taxon>
        <taxon>Microbacterium</taxon>
    </lineage>
</organism>
<evidence type="ECO:0000259" key="1">
    <source>
        <dbReference type="PROSITE" id="PS51819"/>
    </source>
</evidence>